<proteinExistence type="predicted"/>
<feature type="non-terminal residue" evidence="1">
    <location>
        <position position="63"/>
    </location>
</feature>
<dbReference type="SUPFAM" id="SSF81383">
    <property type="entry name" value="F-box domain"/>
    <property type="match status" value="1"/>
</dbReference>
<gene>
    <name evidence="1" type="ORF">C8F04DRAFT_908316</name>
</gene>
<reference evidence="1" key="1">
    <citation type="submission" date="2023-03" db="EMBL/GenBank/DDBJ databases">
        <title>Massive genome expansion in bonnet fungi (Mycena s.s.) driven by repeated elements and novel gene families across ecological guilds.</title>
        <authorList>
            <consortium name="Lawrence Berkeley National Laboratory"/>
            <person name="Harder C.B."/>
            <person name="Miyauchi S."/>
            <person name="Viragh M."/>
            <person name="Kuo A."/>
            <person name="Thoen E."/>
            <person name="Andreopoulos B."/>
            <person name="Lu D."/>
            <person name="Skrede I."/>
            <person name="Drula E."/>
            <person name="Henrissat B."/>
            <person name="Morin E."/>
            <person name="Kohler A."/>
            <person name="Barry K."/>
            <person name="LaButti K."/>
            <person name="Morin E."/>
            <person name="Salamov A."/>
            <person name="Lipzen A."/>
            <person name="Mereny Z."/>
            <person name="Hegedus B."/>
            <person name="Baldrian P."/>
            <person name="Stursova M."/>
            <person name="Weitz H."/>
            <person name="Taylor A."/>
            <person name="Grigoriev I.V."/>
            <person name="Nagy L.G."/>
            <person name="Martin F."/>
            <person name="Kauserud H."/>
        </authorList>
    </citation>
    <scope>NUCLEOTIDE SEQUENCE</scope>
    <source>
        <strain evidence="1">CBHHK200</strain>
    </source>
</reference>
<feature type="non-terminal residue" evidence="1">
    <location>
        <position position="1"/>
    </location>
</feature>
<sequence length="63" mass="7084">AHSPLLLCHVCQSWRSLALSTPRLWSSLHIVVPPSDRISAMEDIVRTWLSRSGIFPLSIFLSV</sequence>
<evidence type="ECO:0000313" key="1">
    <source>
        <dbReference type="EMBL" id="KAJ7026702.1"/>
    </source>
</evidence>
<dbReference type="EMBL" id="JARJCM010000134">
    <property type="protein sequence ID" value="KAJ7026702.1"/>
    <property type="molecule type" value="Genomic_DNA"/>
</dbReference>
<dbReference type="Proteomes" id="UP001218188">
    <property type="component" value="Unassembled WGS sequence"/>
</dbReference>
<comment type="caution">
    <text evidence="1">The sequence shown here is derived from an EMBL/GenBank/DDBJ whole genome shotgun (WGS) entry which is preliminary data.</text>
</comment>
<keyword evidence="2" id="KW-1185">Reference proteome</keyword>
<name>A0AAD6SGI5_9AGAR</name>
<evidence type="ECO:0000313" key="2">
    <source>
        <dbReference type="Proteomes" id="UP001218188"/>
    </source>
</evidence>
<protein>
    <recommendedName>
        <fullName evidence="3">F-box domain-containing protein</fullName>
    </recommendedName>
</protein>
<evidence type="ECO:0008006" key="3">
    <source>
        <dbReference type="Google" id="ProtNLM"/>
    </source>
</evidence>
<dbReference type="AlphaFoldDB" id="A0AAD6SGI5"/>
<organism evidence="1 2">
    <name type="scientific">Mycena alexandri</name>
    <dbReference type="NCBI Taxonomy" id="1745969"/>
    <lineage>
        <taxon>Eukaryota</taxon>
        <taxon>Fungi</taxon>
        <taxon>Dikarya</taxon>
        <taxon>Basidiomycota</taxon>
        <taxon>Agaricomycotina</taxon>
        <taxon>Agaricomycetes</taxon>
        <taxon>Agaricomycetidae</taxon>
        <taxon>Agaricales</taxon>
        <taxon>Marasmiineae</taxon>
        <taxon>Mycenaceae</taxon>
        <taxon>Mycena</taxon>
    </lineage>
</organism>
<accession>A0AAD6SGI5</accession>
<dbReference type="InterPro" id="IPR036047">
    <property type="entry name" value="F-box-like_dom_sf"/>
</dbReference>